<accession>D1C4A7</accession>
<name>D1C4A7_SPHTD</name>
<keyword evidence="3" id="KW-0472">Membrane</keyword>
<evidence type="ECO:0000256" key="3">
    <source>
        <dbReference type="SAM" id="Phobius"/>
    </source>
</evidence>
<feature type="transmembrane region" description="Helical" evidence="3">
    <location>
        <begin position="241"/>
        <end position="259"/>
    </location>
</feature>
<feature type="compositionally biased region" description="Basic residues" evidence="2">
    <location>
        <begin position="208"/>
        <end position="218"/>
    </location>
</feature>
<keyword evidence="3" id="KW-1133">Transmembrane helix</keyword>
<keyword evidence="3" id="KW-0812">Transmembrane</keyword>
<evidence type="ECO:0000256" key="1">
    <source>
        <dbReference type="SAM" id="Coils"/>
    </source>
</evidence>
<proteinExistence type="predicted"/>
<dbReference type="InParanoid" id="D1C4A7"/>
<feature type="coiled-coil region" evidence="1">
    <location>
        <begin position="138"/>
        <end position="165"/>
    </location>
</feature>
<dbReference type="HOGENOM" id="CLU_959443_0_0_0"/>
<dbReference type="SUPFAM" id="SSF58113">
    <property type="entry name" value="Apolipoprotein A-I"/>
    <property type="match status" value="1"/>
</dbReference>
<dbReference type="RefSeq" id="WP_012872121.1">
    <property type="nucleotide sequence ID" value="NC_013523.1"/>
</dbReference>
<evidence type="ECO:0000313" key="5">
    <source>
        <dbReference type="Proteomes" id="UP000002027"/>
    </source>
</evidence>
<sequence length="290" mass="31097">MRQREPDPLAIGAVVAVSAAAAAGVGSLVAAMLRRRRPEPKPVATIPSMAALMEDPRVRSVAETARTALEQAKATVGSSDREAMRRELARRVEPLVAAARTDLPPLTREATQRALRAAERLREEGTVRLRTDVQPAARTLAQEAVAEAEEILAAARERAAELSESAEEYLPQVGTRAAALAGLVAGSATAAAQQLGDRLGGVIESRRRPSQRGRKPSMRQRSGAAVQRAGASVVSATTESALILFWAGALSAVVYFGVLNQQQRERVRRAVTGVYQRVRRMVEDRRGETA</sequence>
<gene>
    <name evidence="4" type="ordered locus">Sthe_1640</name>
</gene>
<dbReference type="AlphaFoldDB" id="D1C4A7"/>
<dbReference type="Proteomes" id="UP000002027">
    <property type="component" value="Chromosome 1"/>
</dbReference>
<evidence type="ECO:0000256" key="2">
    <source>
        <dbReference type="SAM" id="MobiDB-lite"/>
    </source>
</evidence>
<dbReference type="STRING" id="479434.Sthe_1640"/>
<protein>
    <submittedName>
        <fullName evidence="4">Uncharacterized protein</fullName>
    </submittedName>
</protein>
<dbReference type="eggNOG" id="ENOG5030TGY">
    <property type="taxonomic scope" value="Bacteria"/>
</dbReference>
<feature type="region of interest" description="Disordered" evidence="2">
    <location>
        <begin position="207"/>
        <end position="226"/>
    </location>
</feature>
<dbReference type="EMBL" id="CP001823">
    <property type="protein sequence ID" value="ACZ39074.1"/>
    <property type="molecule type" value="Genomic_DNA"/>
</dbReference>
<evidence type="ECO:0000313" key="4">
    <source>
        <dbReference type="EMBL" id="ACZ39074.1"/>
    </source>
</evidence>
<keyword evidence="5" id="KW-1185">Reference proteome</keyword>
<dbReference type="KEGG" id="sti:Sthe_1640"/>
<reference evidence="4 5" key="2">
    <citation type="journal article" date="2010" name="Stand. Genomic Sci.">
        <title>Complete genome sequence of Desulfohalobium retbaense type strain (HR(100)).</title>
        <authorList>
            <person name="Spring S."/>
            <person name="Nolan M."/>
            <person name="Lapidus A."/>
            <person name="Glavina Del Rio T."/>
            <person name="Copeland A."/>
            <person name="Tice H."/>
            <person name="Cheng J.F."/>
            <person name="Lucas S."/>
            <person name="Land M."/>
            <person name="Chen F."/>
            <person name="Bruce D."/>
            <person name="Goodwin L."/>
            <person name="Pitluck S."/>
            <person name="Ivanova N."/>
            <person name="Mavromatis K."/>
            <person name="Mikhailova N."/>
            <person name="Pati A."/>
            <person name="Chen A."/>
            <person name="Palaniappan K."/>
            <person name="Hauser L."/>
            <person name="Chang Y.J."/>
            <person name="Jeffries C.D."/>
            <person name="Munk C."/>
            <person name="Kiss H."/>
            <person name="Chain P."/>
            <person name="Han C."/>
            <person name="Brettin T."/>
            <person name="Detter J.C."/>
            <person name="Schuler E."/>
            <person name="Goker M."/>
            <person name="Rohde M."/>
            <person name="Bristow J."/>
            <person name="Eisen J.A."/>
            <person name="Markowitz V."/>
            <person name="Hugenholtz P."/>
            <person name="Kyrpides N.C."/>
            <person name="Klenk H.P."/>
        </authorList>
    </citation>
    <scope>NUCLEOTIDE SEQUENCE [LARGE SCALE GENOMIC DNA]</scope>
    <source>
        <strain evidence="5">ATCC 49802 / DSM 20745 / S 6022</strain>
    </source>
</reference>
<keyword evidence="1" id="KW-0175">Coiled coil</keyword>
<reference evidence="5" key="1">
    <citation type="submission" date="2009-11" db="EMBL/GenBank/DDBJ databases">
        <title>The complete chromosome 1 of Sphaerobacter thermophilus DSM 20745.</title>
        <authorList>
            <person name="Lucas S."/>
            <person name="Copeland A."/>
            <person name="Lapidus A."/>
            <person name="Glavina del Rio T."/>
            <person name="Dalin E."/>
            <person name="Tice H."/>
            <person name="Bruce D."/>
            <person name="Goodwin L."/>
            <person name="Pitluck S."/>
            <person name="Kyrpides N."/>
            <person name="Mavromatis K."/>
            <person name="Ivanova N."/>
            <person name="Mikhailova N."/>
            <person name="LaButti K.M."/>
            <person name="Clum A."/>
            <person name="Sun H.I."/>
            <person name="Brettin T."/>
            <person name="Detter J.C."/>
            <person name="Han C."/>
            <person name="Larimer F."/>
            <person name="Land M."/>
            <person name="Hauser L."/>
            <person name="Markowitz V."/>
            <person name="Cheng J.F."/>
            <person name="Hugenholtz P."/>
            <person name="Woyke T."/>
            <person name="Wu D."/>
            <person name="Steenblock K."/>
            <person name="Schneider S."/>
            <person name="Pukall R."/>
            <person name="Goeker M."/>
            <person name="Klenk H.P."/>
            <person name="Eisen J.A."/>
        </authorList>
    </citation>
    <scope>NUCLEOTIDE SEQUENCE [LARGE SCALE GENOMIC DNA]</scope>
    <source>
        <strain evidence="5">ATCC 49802 / DSM 20745 / S 6022</strain>
    </source>
</reference>
<organism evidence="4 5">
    <name type="scientific">Sphaerobacter thermophilus (strain ATCC 49802 / DSM 20745 / KCCM 41009 / NCIMB 13125 / S 6022)</name>
    <dbReference type="NCBI Taxonomy" id="479434"/>
    <lineage>
        <taxon>Bacteria</taxon>
        <taxon>Pseudomonadati</taxon>
        <taxon>Thermomicrobiota</taxon>
        <taxon>Thermomicrobia</taxon>
        <taxon>Sphaerobacterales</taxon>
        <taxon>Sphaerobacterineae</taxon>
        <taxon>Sphaerobacteraceae</taxon>
        <taxon>Sphaerobacter</taxon>
    </lineage>
</organism>